<evidence type="ECO:0000256" key="8">
    <source>
        <dbReference type="SAM" id="Phobius"/>
    </source>
</evidence>
<keyword evidence="3" id="KW-1003">Cell membrane</keyword>
<feature type="transmembrane region" description="Helical" evidence="8">
    <location>
        <begin position="371"/>
        <end position="394"/>
    </location>
</feature>
<keyword evidence="7 8" id="KW-0472">Membrane</keyword>
<dbReference type="PRINTS" id="PR00812">
    <property type="entry name" value="BCTERIALGSPF"/>
</dbReference>
<reference evidence="10" key="2">
    <citation type="submission" date="2015-03" db="EMBL/GenBank/DDBJ databases">
        <title>Genome sequence of Pseudoalteromonas citrea.</title>
        <authorList>
            <person name="Xie B.-B."/>
            <person name="Rong J.-C."/>
            <person name="Qin Q.-L."/>
            <person name="Zhang Y.-Z."/>
        </authorList>
    </citation>
    <scope>NUCLEOTIDE SEQUENCE</scope>
    <source>
        <strain evidence="10">DSM 8771</strain>
    </source>
</reference>
<reference evidence="10" key="1">
    <citation type="journal article" date="2012" name="J. Bacteriol.">
        <title>Genome sequences of type strains of seven species of the marine bacterium Pseudoalteromonas.</title>
        <authorList>
            <person name="Xie B.B."/>
            <person name="Shu Y.L."/>
            <person name="Qin Q.L."/>
            <person name="Rong J.C."/>
            <person name="Zhang X.Y."/>
            <person name="Chen X.L."/>
            <person name="Shi M."/>
            <person name="He H.L."/>
            <person name="Zhou B.C."/>
            <person name="Zhang Y.Z."/>
        </authorList>
    </citation>
    <scope>NUCLEOTIDE SEQUENCE</scope>
    <source>
        <strain evidence="10">DSM 8771</strain>
    </source>
</reference>
<evidence type="ECO:0000313" key="11">
    <source>
        <dbReference type="Proteomes" id="UP000016487"/>
    </source>
</evidence>
<dbReference type="PANTHER" id="PTHR30012:SF0">
    <property type="entry name" value="TYPE II SECRETION SYSTEM PROTEIN F-RELATED"/>
    <property type="match status" value="1"/>
</dbReference>
<dbReference type="GO" id="GO:0005886">
    <property type="term" value="C:plasma membrane"/>
    <property type="evidence" value="ECO:0007669"/>
    <property type="project" value="UniProtKB-SubCell"/>
</dbReference>
<dbReference type="InterPro" id="IPR003004">
    <property type="entry name" value="GspF/PilC"/>
</dbReference>
<gene>
    <name evidence="10" type="primary">gspF</name>
    <name evidence="10" type="ORF">PCIT_a1690</name>
</gene>
<feature type="domain" description="Type II secretion system protein GspF" evidence="9">
    <location>
        <begin position="268"/>
        <end position="389"/>
    </location>
</feature>
<comment type="caution">
    <text evidence="10">The sequence shown here is derived from an EMBL/GenBank/DDBJ whole genome shotgun (WGS) entry which is preliminary data.</text>
</comment>
<proteinExistence type="inferred from homology"/>
<feature type="domain" description="Type II secretion system protein GspF" evidence="9">
    <location>
        <begin position="66"/>
        <end position="189"/>
    </location>
</feature>
<keyword evidence="4" id="KW-0997">Cell inner membrane</keyword>
<feature type="transmembrane region" description="Helical" evidence="8">
    <location>
        <begin position="215"/>
        <end position="237"/>
    </location>
</feature>
<protein>
    <submittedName>
        <fullName evidence="10">General secretion pathway protein F</fullName>
    </submittedName>
</protein>
<keyword evidence="5 8" id="KW-0812">Transmembrane</keyword>
<evidence type="ECO:0000256" key="2">
    <source>
        <dbReference type="ARBA" id="ARBA00005745"/>
    </source>
</evidence>
<comment type="similarity">
    <text evidence="2">Belongs to the GSP F family.</text>
</comment>
<sequence length="399" mass="44200">MEFEYKAIDNNGSRHQGTVEANDLGQAKQILNDDGLSPFEIKALAKSNSLSGFFSQNVTLDQLEFFTSELSLLLESGVRVDKGIDIIRQSNNNPALNRLLNQIASSLKKGESLNQAFAKHESLFGPLYISLLKIGETSGNLPGVLKRLAADLKFQKDLKAQVSAALTYPSVIFFVCIMAVYFVLTFIVPKMAGIFTDLSQAPWYTQMIIGTSDFFISYQMPIVISVLAFLGIGGYSLQKPSVKSWLYVAMSRIPGLGAIITTSERIRFAQSMSMMLEAGLQLDTTLELTADTLKHPDYKRDAKHALKQLRTGKQLGQVLSKTRIFPDFFLSIIKVGEETGRLHHVFAEVASRSRSDLEQVIKRFTTMLEPIMLLFMGGFVGGIVITMLMSMVSINDVPL</sequence>
<organism evidence="10 11">
    <name type="scientific">Pseudoalteromonas citrea</name>
    <dbReference type="NCBI Taxonomy" id="43655"/>
    <lineage>
        <taxon>Bacteria</taxon>
        <taxon>Pseudomonadati</taxon>
        <taxon>Pseudomonadota</taxon>
        <taxon>Gammaproteobacteria</taxon>
        <taxon>Alteromonadales</taxon>
        <taxon>Pseudoalteromonadaceae</taxon>
        <taxon>Pseudoalteromonas</taxon>
    </lineage>
</organism>
<dbReference type="InterPro" id="IPR018076">
    <property type="entry name" value="T2SS_GspF_dom"/>
</dbReference>
<dbReference type="EMBL" id="AHBZ03000012">
    <property type="protein sequence ID" value="KAF7775488.1"/>
    <property type="molecule type" value="Genomic_DNA"/>
</dbReference>
<dbReference type="Pfam" id="PF00482">
    <property type="entry name" value="T2SSF"/>
    <property type="match status" value="2"/>
</dbReference>
<evidence type="ECO:0000256" key="5">
    <source>
        <dbReference type="ARBA" id="ARBA00022692"/>
    </source>
</evidence>
<name>A0AAD4AN20_9GAMM</name>
<evidence type="ECO:0000256" key="7">
    <source>
        <dbReference type="ARBA" id="ARBA00023136"/>
    </source>
</evidence>
<dbReference type="AlphaFoldDB" id="A0AAD4AN20"/>
<evidence type="ECO:0000256" key="6">
    <source>
        <dbReference type="ARBA" id="ARBA00022989"/>
    </source>
</evidence>
<evidence type="ECO:0000259" key="9">
    <source>
        <dbReference type="Pfam" id="PF00482"/>
    </source>
</evidence>
<dbReference type="Proteomes" id="UP000016487">
    <property type="component" value="Unassembled WGS sequence"/>
</dbReference>
<dbReference type="RefSeq" id="WP_010361428.1">
    <property type="nucleotide sequence ID" value="NZ_AHBZ03000012.1"/>
</dbReference>
<comment type="subcellular location">
    <subcellularLocation>
        <location evidence="1">Cell inner membrane</location>
        <topology evidence="1">Multi-pass membrane protein</topology>
    </subcellularLocation>
</comment>
<evidence type="ECO:0000256" key="1">
    <source>
        <dbReference type="ARBA" id="ARBA00004429"/>
    </source>
</evidence>
<evidence type="ECO:0000256" key="4">
    <source>
        <dbReference type="ARBA" id="ARBA00022519"/>
    </source>
</evidence>
<dbReference type="FunFam" id="1.20.81.30:FF:000001">
    <property type="entry name" value="Type II secretion system protein F"/>
    <property type="match status" value="1"/>
</dbReference>
<keyword evidence="6 8" id="KW-1133">Transmembrane helix</keyword>
<dbReference type="Gene3D" id="1.20.81.30">
    <property type="entry name" value="Type II secretion system (T2SS), domain F"/>
    <property type="match status" value="2"/>
</dbReference>
<accession>A0AAD4AN20</accession>
<evidence type="ECO:0000256" key="3">
    <source>
        <dbReference type="ARBA" id="ARBA00022475"/>
    </source>
</evidence>
<evidence type="ECO:0000313" key="10">
    <source>
        <dbReference type="EMBL" id="KAF7775488.1"/>
    </source>
</evidence>
<dbReference type="PANTHER" id="PTHR30012">
    <property type="entry name" value="GENERAL SECRETION PATHWAY PROTEIN"/>
    <property type="match status" value="1"/>
</dbReference>
<feature type="transmembrane region" description="Helical" evidence="8">
    <location>
        <begin position="171"/>
        <end position="195"/>
    </location>
</feature>
<dbReference type="InterPro" id="IPR042094">
    <property type="entry name" value="T2SS_GspF_sf"/>
</dbReference>